<dbReference type="EMBL" id="VBSB01000008">
    <property type="protein sequence ID" value="NTY60480.1"/>
    <property type="molecule type" value="Genomic_DNA"/>
</dbReference>
<evidence type="ECO:0008006" key="5">
    <source>
        <dbReference type="Google" id="ProtNLM"/>
    </source>
</evidence>
<name>A0ABX2K2M0_9MYCO</name>
<gene>
    <name evidence="3" type="ORF">FEG63_13085</name>
</gene>
<feature type="region of interest" description="Disordered" evidence="1">
    <location>
        <begin position="103"/>
        <end position="149"/>
    </location>
</feature>
<comment type="caution">
    <text evidence="3">The sequence shown here is derived from an EMBL/GenBank/DDBJ whole genome shotgun (WGS) entry which is preliminary data.</text>
</comment>
<accession>A0ABX2K2M0</accession>
<keyword evidence="2" id="KW-0732">Signal</keyword>
<evidence type="ECO:0000256" key="1">
    <source>
        <dbReference type="SAM" id="MobiDB-lite"/>
    </source>
</evidence>
<dbReference type="RefSeq" id="WP_174398295.1">
    <property type="nucleotide sequence ID" value="NZ_VBSB01000008.1"/>
</dbReference>
<reference evidence="3 4" key="1">
    <citation type="submission" date="2019-05" db="EMBL/GenBank/DDBJ databases">
        <title>Mycolicibacterium sphagni ENV482 genome assembly.</title>
        <authorList>
            <person name="Chen W."/>
            <person name="Faulkner N.W."/>
            <person name="Hyman M.R."/>
        </authorList>
    </citation>
    <scope>NUCLEOTIDE SEQUENCE [LARGE SCALE GENOMIC DNA]</scope>
    <source>
        <strain evidence="3 4">ENV482</strain>
    </source>
</reference>
<keyword evidence="4" id="KW-1185">Reference proteome</keyword>
<evidence type="ECO:0000313" key="3">
    <source>
        <dbReference type="EMBL" id="NTY60480.1"/>
    </source>
</evidence>
<protein>
    <recommendedName>
        <fullName evidence="5">PASTA domain-containing protein</fullName>
    </recommendedName>
</protein>
<feature type="compositionally biased region" description="Basic and acidic residues" evidence="1">
    <location>
        <begin position="113"/>
        <end position="125"/>
    </location>
</feature>
<feature type="chain" id="PRO_5045461428" description="PASTA domain-containing protein" evidence="2">
    <location>
        <begin position="29"/>
        <end position="149"/>
    </location>
</feature>
<feature type="compositionally biased region" description="Low complexity" evidence="1">
    <location>
        <begin position="126"/>
        <end position="137"/>
    </location>
</feature>
<dbReference type="Proteomes" id="UP000708347">
    <property type="component" value="Unassembled WGS sequence"/>
</dbReference>
<organism evidence="3 4">
    <name type="scientific">Mycolicibacterium sphagni</name>
    <dbReference type="NCBI Taxonomy" id="1786"/>
    <lineage>
        <taxon>Bacteria</taxon>
        <taxon>Bacillati</taxon>
        <taxon>Actinomycetota</taxon>
        <taxon>Actinomycetes</taxon>
        <taxon>Mycobacteriales</taxon>
        <taxon>Mycobacteriaceae</taxon>
        <taxon>Mycolicibacterium</taxon>
    </lineage>
</organism>
<proteinExistence type="predicted"/>
<feature type="signal peptide" evidence="2">
    <location>
        <begin position="1"/>
        <end position="28"/>
    </location>
</feature>
<sequence length="149" mass="14771">MTKLIRIGLGALGLGAMSITFGSGVALADDYAGQSYSDASSAISGAGQKAVIATSVGDGVSQGDCVVTRSQKASWLKGDNFSPVTDTVLLYLNCDAKLATAGKAGNSLASPEGRAEKASEDEAAAKEAAAQQAAAQQNVSSELATPGGD</sequence>
<evidence type="ECO:0000313" key="4">
    <source>
        <dbReference type="Proteomes" id="UP000708347"/>
    </source>
</evidence>
<evidence type="ECO:0000256" key="2">
    <source>
        <dbReference type="SAM" id="SignalP"/>
    </source>
</evidence>